<reference evidence="2" key="1">
    <citation type="journal article" date="2011" name="Proc. Natl. Acad. Sci. U.S.A.">
        <title>Genomic insights into the physiology and ecology of the marine filamentous cyanobacterium Lyngbya majuscula.</title>
        <authorList>
            <person name="Jones A.C."/>
            <person name="Monroe E.A."/>
            <person name="Podell S."/>
            <person name="Hess W.R."/>
            <person name="Klages S."/>
            <person name="Esquenazi E."/>
            <person name="Niessen S."/>
            <person name="Hoover H."/>
            <person name="Rothmann M."/>
            <person name="Lasken R.S."/>
            <person name="Yates J.R.III."/>
            <person name="Reinhardt R."/>
            <person name="Kube M."/>
            <person name="Burkart M.D."/>
            <person name="Allen E.E."/>
            <person name="Dorrestein P.C."/>
            <person name="Gerwick W.H."/>
            <person name="Gerwick L."/>
        </authorList>
    </citation>
    <scope>NUCLEOTIDE SEQUENCE [LARGE SCALE GENOMIC DNA]</scope>
    <source>
        <strain evidence="2">3L</strain>
    </source>
</reference>
<name>F4XNN9_9CYAN</name>
<accession>F4XNN9</accession>
<dbReference type="AlphaFoldDB" id="F4XNN9"/>
<dbReference type="Proteomes" id="UP000003959">
    <property type="component" value="Unassembled WGS sequence"/>
</dbReference>
<evidence type="ECO:0000313" key="2">
    <source>
        <dbReference type="Proteomes" id="UP000003959"/>
    </source>
</evidence>
<evidence type="ECO:0000313" key="1">
    <source>
        <dbReference type="EMBL" id="EGJ33802.1"/>
    </source>
</evidence>
<keyword evidence="2" id="KW-1185">Reference proteome</keyword>
<sequence>MADSLLTVFKQRERYAAQQSRLNSQLQQEIAERLLTLETLKLIDFSLDRVGDAVFLSKQMADFVMSMKLLVISLATPVKNY</sequence>
<dbReference type="HOGENOM" id="CLU_2570049_0_0_3"/>
<gene>
    <name evidence="1" type="ORF">LYNGBM3L_22670</name>
</gene>
<proteinExistence type="predicted"/>
<organism evidence="1 2">
    <name type="scientific">Moorena producens 3L</name>
    <dbReference type="NCBI Taxonomy" id="489825"/>
    <lineage>
        <taxon>Bacteria</taxon>
        <taxon>Bacillati</taxon>
        <taxon>Cyanobacteriota</taxon>
        <taxon>Cyanophyceae</taxon>
        <taxon>Coleofasciculales</taxon>
        <taxon>Coleofasciculaceae</taxon>
        <taxon>Moorena</taxon>
    </lineage>
</organism>
<protein>
    <submittedName>
        <fullName evidence="1">Uncharacterized protein</fullName>
    </submittedName>
</protein>
<dbReference type="EMBL" id="GL890840">
    <property type="protein sequence ID" value="EGJ33802.1"/>
    <property type="molecule type" value="Genomic_DNA"/>
</dbReference>